<comment type="caution">
    <text evidence="2">The sequence shown here is derived from an EMBL/GenBank/DDBJ whole genome shotgun (WGS) entry which is preliminary data.</text>
</comment>
<evidence type="ECO:0000256" key="1">
    <source>
        <dbReference type="SAM" id="MobiDB-lite"/>
    </source>
</evidence>
<protein>
    <submittedName>
        <fullName evidence="2">Uncharacterized protein</fullName>
    </submittedName>
</protein>
<name>A0AAV7M8J5_PLEWA</name>
<organism evidence="2 3">
    <name type="scientific">Pleurodeles waltl</name>
    <name type="common">Iberian ribbed newt</name>
    <dbReference type="NCBI Taxonomy" id="8319"/>
    <lineage>
        <taxon>Eukaryota</taxon>
        <taxon>Metazoa</taxon>
        <taxon>Chordata</taxon>
        <taxon>Craniata</taxon>
        <taxon>Vertebrata</taxon>
        <taxon>Euteleostomi</taxon>
        <taxon>Amphibia</taxon>
        <taxon>Batrachia</taxon>
        <taxon>Caudata</taxon>
        <taxon>Salamandroidea</taxon>
        <taxon>Salamandridae</taxon>
        <taxon>Pleurodelinae</taxon>
        <taxon>Pleurodeles</taxon>
    </lineage>
</organism>
<feature type="region of interest" description="Disordered" evidence="1">
    <location>
        <begin position="37"/>
        <end position="68"/>
    </location>
</feature>
<accession>A0AAV7M8J5</accession>
<keyword evidence="3" id="KW-1185">Reference proteome</keyword>
<proteinExistence type="predicted"/>
<evidence type="ECO:0000313" key="2">
    <source>
        <dbReference type="EMBL" id="KAJ1099404.1"/>
    </source>
</evidence>
<sequence>MLEESHSKTPEREAEARCPAVAAFLQMRRRMNARRLRKSYRNGKEREERRSSWVCGNLPTKEGKCGNT</sequence>
<feature type="compositionally biased region" description="Basic and acidic residues" evidence="1">
    <location>
        <begin position="42"/>
        <end position="51"/>
    </location>
</feature>
<gene>
    <name evidence="2" type="ORF">NDU88_004505</name>
</gene>
<dbReference type="Proteomes" id="UP001066276">
    <property type="component" value="Chromosome 10"/>
</dbReference>
<reference evidence="2" key="1">
    <citation type="journal article" date="2022" name="bioRxiv">
        <title>Sequencing and chromosome-scale assembly of the giantPleurodeles waltlgenome.</title>
        <authorList>
            <person name="Brown T."/>
            <person name="Elewa A."/>
            <person name="Iarovenko S."/>
            <person name="Subramanian E."/>
            <person name="Araus A.J."/>
            <person name="Petzold A."/>
            <person name="Susuki M."/>
            <person name="Suzuki K.-i.T."/>
            <person name="Hayashi T."/>
            <person name="Toyoda A."/>
            <person name="Oliveira C."/>
            <person name="Osipova E."/>
            <person name="Leigh N.D."/>
            <person name="Simon A."/>
            <person name="Yun M.H."/>
        </authorList>
    </citation>
    <scope>NUCLEOTIDE SEQUENCE</scope>
    <source>
        <strain evidence="2">20211129_DDA</strain>
        <tissue evidence="2">Liver</tissue>
    </source>
</reference>
<dbReference type="EMBL" id="JANPWB010000014">
    <property type="protein sequence ID" value="KAJ1099404.1"/>
    <property type="molecule type" value="Genomic_DNA"/>
</dbReference>
<dbReference type="AlphaFoldDB" id="A0AAV7M8J5"/>
<evidence type="ECO:0000313" key="3">
    <source>
        <dbReference type="Proteomes" id="UP001066276"/>
    </source>
</evidence>